<gene>
    <name evidence="1" type="ORF">ORPV_1121</name>
</gene>
<dbReference type="Proteomes" id="UP000236316">
    <property type="component" value="Segment"/>
</dbReference>
<reference evidence="1" key="1">
    <citation type="submission" date="2017-08" db="EMBL/GenBank/DDBJ databases">
        <authorList>
            <consortium name="Urmite Genomes"/>
        </authorList>
    </citation>
    <scope>NUCLEOTIDE SEQUENCE [LARGE SCALE GENOMIC DNA]</scope>
    <source>
        <strain evidence="1">IHUMI-LCC2</strain>
    </source>
</reference>
<dbReference type="KEGG" id="vg:35381788"/>
<name>A0A2I2L648_9VIRU</name>
<proteinExistence type="predicted"/>
<dbReference type="GeneID" id="35381788"/>
<sequence>MTDCAKDFVTTFLKDINDSDSKLYNKIRSSIVKGYSGRYQNFDEYSERFPCVKRLSFEDQYYIKEEIGMNVSKSFKFDVNVSGFSVIWR</sequence>
<protein>
    <submittedName>
        <fullName evidence="1">Uncharacterized protein</fullName>
    </submittedName>
</protein>
<evidence type="ECO:0000313" key="1">
    <source>
        <dbReference type="EMBL" id="SNW63025.1"/>
    </source>
</evidence>
<evidence type="ECO:0000313" key="2">
    <source>
        <dbReference type="Proteomes" id="UP000236316"/>
    </source>
</evidence>
<dbReference type="RefSeq" id="YP_009449327.1">
    <property type="nucleotide sequence ID" value="NC_036594.1"/>
</dbReference>
<organism evidence="1">
    <name type="scientific">Orpheovirus IHUMI-LCC2</name>
    <dbReference type="NCBI Taxonomy" id="2023057"/>
    <lineage>
        <taxon>Viruses</taxon>
        <taxon>Varidnaviria</taxon>
        <taxon>Bamfordvirae</taxon>
        <taxon>Nucleocytoviricota</taxon>
        <taxon>Megaviricetes</taxon>
        <taxon>Pimascovirales</taxon>
        <taxon>Ocovirineae</taxon>
        <taxon>Orpheoviridae</taxon>
        <taxon>Alphaorpheovirus</taxon>
        <taxon>Alphaorpheovirus massiliense</taxon>
    </lineage>
</organism>
<dbReference type="EMBL" id="LT906555">
    <property type="protein sequence ID" value="SNW63025.1"/>
    <property type="molecule type" value="Genomic_DNA"/>
</dbReference>
<accession>A0A2I2L648</accession>
<keyword evidence="2" id="KW-1185">Reference proteome</keyword>